<feature type="transmembrane region" description="Helical" evidence="1">
    <location>
        <begin position="12"/>
        <end position="35"/>
    </location>
</feature>
<gene>
    <name evidence="2" type="ORF">BST17_15040</name>
</gene>
<dbReference type="STRING" id="564198.BST17_15040"/>
<feature type="transmembrane region" description="Helical" evidence="1">
    <location>
        <begin position="222"/>
        <end position="241"/>
    </location>
</feature>
<comment type="caution">
    <text evidence="2">The sequence shown here is derived from an EMBL/GenBank/DDBJ whole genome shotgun (WGS) entry which is preliminary data.</text>
</comment>
<keyword evidence="1" id="KW-0472">Membrane</keyword>
<keyword evidence="1" id="KW-1133">Transmembrane helix</keyword>
<dbReference type="Proteomes" id="UP000192366">
    <property type="component" value="Unassembled WGS sequence"/>
</dbReference>
<reference evidence="2 3" key="1">
    <citation type="submission" date="2017-02" db="EMBL/GenBank/DDBJ databases">
        <title>The new phylogeny of genus Mycobacterium.</title>
        <authorList>
            <person name="Tortoli E."/>
            <person name="Trovato A."/>
            <person name="Cirillo D.M."/>
        </authorList>
    </citation>
    <scope>NUCLEOTIDE SEQUENCE [LARGE SCALE GENOMIC DNA]</scope>
    <source>
        <strain evidence="2 3">DSM 45578</strain>
    </source>
</reference>
<keyword evidence="3" id="KW-1185">Reference proteome</keyword>
<evidence type="ECO:0000256" key="1">
    <source>
        <dbReference type="SAM" id="Phobius"/>
    </source>
</evidence>
<evidence type="ECO:0000313" key="3">
    <source>
        <dbReference type="Proteomes" id="UP000192366"/>
    </source>
</evidence>
<keyword evidence="1" id="KW-0812">Transmembrane</keyword>
<dbReference type="OrthoDB" id="102112at2"/>
<feature type="transmembrane region" description="Helical" evidence="1">
    <location>
        <begin position="110"/>
        <end position="130"/>
    </location>
</feature>
<feature type="transmembrane region" description="Helical" evidence="1">
    <location>
        <begin position="75"/>
        <end position="98"/>
    </location>
</feature>
<dbReference type="AlphaFoldDB" id="A0A1W9YVT5"/>
<name>A0A1W9YVT5_MYCBA</name>
<accession>A0A1W9YVT5</accession>
<sequence length="434" mass="48043">MTKVAFRFCFLYFGVFCLWFAQITFAFAGVLALWLPPQAVIWQMTLTAPVVEWLGRTAFGVDAPLRLDSGSGDQAVIWVSLAGLLLIALVGTLVWSVLDRRRTDYARLAVWFTVFLRLCLGGQMLLYGFAKLIPTQMPAPPLAALLQPFGQLSPMSVLWLQVGTSHPYEMALGAVEVAAGALLFWPRTALLGSLLSALSMGQVFLLNMSFDVPVKILSSHLLLISLVLLAPHLPHLMNVLVRNRRSDPAPPARLFGSERSNRIAVAVQVALGVWVAIGFAAVGWQSWHDYGDGRTKPELYGIWTVTEFRVDGRPSPPLITDEFRWQKVVFDNQELVTIQRMDGSLRDAPVQVDIPGGRIVMTTPLPLPDGRSAPTPDPAPFAEFTVDRPAPKRLELTGTVQGRPVSMTLDAVDLSSFPLRSRGFHWVQEYPYLR</sequence>
<organism evidence="2 3">
    <name type="scientific">Mycolicibacterium bacteremicum</name>
    <name type="common">Mycobacterium bacteremicum</name>
    <dbReference type="NCBI Taxonomy" id="564198"/>
    <lineage>
        <taxon>Bacteria</taxon>
        <taxon>Bacillati</taxon>
        <taxon>Actinomycetota</taxon>
        <taxon>Actinomycetes</taxon>
        <taxon>Mycobacteriales</taxon>
        <taxon>Mycobacteriaceae</taxon>
        <taxon>Mycolicibacterium</taxon>
    </lineage>
</organism>
<protein>
    <submittedName>
        <fullName evidence="2">DoxX family protein</fullName>
    </submittedName>
</protein>
<feature type="transmembrane region" description="Helical" evidence="1">
    <location>
        <begin position="262"/>
        <end position="284"/>
    </location>
</feature>
<evidence type="ECO:0000313" key="2">
    <source>
        <dbReference type="EMBL" id="ORA04196.1"/>
    </source>
</evidence>
<dbReference type="EMBL" id="MVHJ01000011">
    <property type="protein sequence ID" value="ORA04196.1"/>
    <property type="molecule type" value="Genomic_DNA"/>
</dbReference>
<feature type="transmembrane region" description="Helical" evidence="1">
    <location>
        <begin position="190"/>
        <end position="210"/>
    </location>
</feature>
<proteinExistence type="predicted"/>